<dbReference type="InterPro" id="IPR052339">
    <property type="entry name" value="Fe-S_Maturation_MIP18"/>
</dbReference>
<gene>
    <name evidence="2" type="ORF">ENS15_02360</name>
</gene>
<proteinExistence type="predicted"/>
<reference evidence="2" key="1">
    <citation type="journal article" date="2020" name="mSystems">
        <title>Genome- and Community-Level Interaction Insights into Carbon Utilization and Element Cycling Functions of Hydrothermarchaeota in Hydrothermal Sediment.</title>
        <authorList>
            <person name="Zhou Z."/>
            <person name="Liu Y."/>
            <person name="Xu W."/>
            <person name="Pan J."/>
            <person name="Luo Z.H."/>
            <person name="Li M."/>
        </authorList>
    </citation>
    <scope>NUCLEOTIDE SEQUENCE [LARGE SCALE GENOMIC DNA]</scope>
    <source>
        <strain evidence="2">SpSt-464</strain>
    </source>
</reference>
<protein>
    <submittedName>
        <fullName evidence="2">DUF59 domain-containing protein</fullName>
    </submittedName>
</protein>
<dbReference type="AlphaFoldDB" id="A0A7C3N8M1"/>
<dbReference type="PANTHER" id="PTHR42831">
    <property type="entry name" value="FE-S PROTEIN MATURATION AUXILIARY FACTOR YITW"/>
    <property type="match status" value="1"/>
</dbReference>
<dbReference type="EMBL" id="DSTT01000002">
    <property type="protein sequence ID" value="HFK23485.1"/>
    <property type="molecule type" value="Genomic_DNA"/>
</dbReference>
<dbReference type="InterPro" id="IPR002744">
    <property type="entry name" value="MIP18-like"/>
</dbReference>
<organism evidence="2">
    <name type="scientific">candidate division WOR-3 bacterium</name>
    <dbReference type="NCBI Taxonomy" id="2052148"/>
    <lineage>
        <taxon>Bacteria</taxon>
        <taxon>Bacteria division WOR-3</taxon>
    </lineage>
</organism>
<accession>A0A7C3N8M1</accession>
<sequence length="100" mass="11337">MDKKAIVEKMREVIDPEIGMDIVTLGLIYGLKIEEGKIFIDMTLTFPGCPLASMMLSELKQKVEEVAGEGNVNINLVFEPKWNQTMISEENYLSLIEDEK</sequence>
<dbReference type="PANTHER" id="PTHR42831:SF1">
    <property type="entry name" value="FE-S PROTEIN MATURATION AUXILIARY FACTOR YITW"/>
    <property type="match status" value="1"/>
</dbReference>
<name>A0A7C3N8M1_UNCW3</name>
<feature type="domain" description="MIP18 family-like" evidence="1">
    <location>
        <begin position="3"/>
        <end position="73"/>
    </location>
</feature>
<dbReference type="Pfam" id="PF01883">
    <property type="entry name" value="FeS_assembly_P"/>
    <property type="match status" value="1"/>
</dbReference>
<dbReference type="InterPro" id="IPR034904">
    <property type="entry name" value="FSCA_dom_sf"/>
</dbReference>
<evidence type="ECO:0000259" key="1">
    <source>
        <dbReference type="Pfam" id="PF01883"/>
    </source>
</evidence>
<comment type="caution">
    <text evidence="2">The sequence shown here is derived from an EMBL/GenBank/DDBJ whole genome shotgun (WGS) entry which is preliminary data.</text>
</comment>
<dbReference type="Gene3D" id="3.30.300.130">
    <property type="entry name" value="Fe-S cluster assembly (FSCA)"/>
    <property type="match status" value="1"/>
</dbReference>
<dbReference type="SUPFAM" id="SSF117916">
    <property type="entry name" value="Fe-S cluster assembly (FSCA) domain-like"/>
    <property type="match status" value="1"/>
</dbReference>
<evidence type="ECO:0000313" key="2">
    <source>
        <dbReference type="EMBL" id="HFK23485.1"/>
    </source>
</evidence>